<evidence type="ECO:0000256" key="1">
    <source>
        <dbReference type="SAM" id="SignalP"/>
    </source>
</evidence>
<accession>A0AA39TPV3</accession>
<keyword evidence="3" id="KW-1185">Reference proteome</keyword>
<dbReference type="AlphaFoldDB" id="A0AA39TPV3"/>
<evidence type="ECO:0000313" key="2">
    <source>
        <dbReference type="EMBL" id="KAK0462283.1"/>
    </source>
</evidence>
<evidence type="ECO:0000313" key="3">
    <source>
        <dbReference type="Proteomes" id="UP001175211"/>
    </source>
</evidence>
<reference evidence="2" key="1">
    <citation type="submission" date="2023-06" db="EMBL/GenBank/DDBJ databases">
        <authorList>
            <consortium name="Lawrence Berkeley National Laboratory"/>
            <person name="Ahrendt S."/>
            <person name="Sahu N."/>
            <person name="Indic B."/>
            <person name="Wong-Bajracharya J."/>
            <person name="Merenyi Z."/>
            <person name="Ke H.-M."/>
            <person name="Monk M."/>
            <person name="Kocsube S."/>
            <person name="Drula E."/>
            <person name="Lipzen A."/>
            <person name="Balint B."/>
            <person name="Henrissat B."/>
            <person name="Andreopoulos B."/>
            <person name="Martin F.M."/>
            <person name="Harder C.B."/>
            <person name="Rigling D."/>
            <person name="Ford K.L."/>
            <person name="Foster G.D."/>
            <person name="Pangilinan J."/>
            <person name="Papanicolaou A."/>
            <person name="Barry K."/>
            <person name="LaButti K."/>
            <person name="Viragh M."/>
            <person name="Koriabine M."/>
            <person name="Yan M."/>
            <person name="Riley R."/>
            <person name="Champramary S."/>
            <person name="Plett K.L."/>
            <person name="Tsai I.J."/>
            <person name="Slot J."/>
            <person name="Sipos G."/>
            <person name="Plett J."/>
            <person name="Nagy L.G."/>
            <person name="Grigoriev I.V."/>
        </authorList>
    </citation>
    <scope>NUCLEOTIDE SEQUENCE</scope>
    <source>
        <strain evidence="2">CCBAS 213</strain>
    </source>
</reference>
<organism evidence="2 3">
    <name type="scientific">Armillaria tabescens</name>
    <name type="common">Ringless honey mushroom</name>
    <name type="synonym">Agaricus tabescens</name>
    <dbReference type="NCBI Taxonomy" id="1929756"/>
    <lineage>
        <taxon>Eukaryota</taxon>
        <taxon>Fungi</taxon>
        <taxon>Dikarya</taxon>
        <taxon>Basidiomycota</taxon>
        <taxon>Agaricomycotina</taxon>
        <taxon>Agaricomycetes</taxon>
        <taxon>Agaricomycetidae</taxon>
        <taxon>Agaricales</taxon>
        <taxon>Marasmiineae</taxon>
        <taxon>Physalacriaceae</taxon>
        <taxon>Desarmillaria</taxon>
    </lineage>
</organism>
<proteinExistence type="predicted"/>
<dbReference type="EMBL" id="JAUEPS010000009">
    <property type="protein sequence ID" value="KAK0462283.1"/>
    <property type="molecule type" value="Genomic_DNA"/>
</dbReference>
<keyword evidence="1" id="KW-0732">Signal</keyword>
<dbReference type="GeneID" id="85355866"/>
<feature type="signal peptide" evidence="1">
    <location>
        <begin position="1"/>
        <end position="20"/>
    </location>
</feature>
<dbReference type="Proteomes" id="UP001175211">
    <property type="component" value="Unassembled WGS sequence"/>
</dbReference>
<comment type="caution">
    <text evidence="2">The sequence shown here is derived from an EMBL/GenBank/DDBJ whole genome shotgun (WGS) entry which is preliminary data.</text>
</comment>
<dbReference type="RefSeq" id="XP_060333895.1">
    <property type="nucleotide sequence ID" value="XM_060472318.1"/>
</dbReference>
<name>A0AA39TPV3_ARMTA</name>
<protein>
    <submittedName>
        <fullName evidence="2">Uncharacterized protein</fullName>
    </submittedName>
</protein>
<sequence length="78" mass="8807">YNLGKRWALLFFITMLTVTAVMNPSTIIGVKRNGKHGSGEPTRVSINRVSNESRVRRDGARVKSRPRCLPAWGARLRE</sequence>
<feature type="non-terminal residue" evidence="2">
    <location>
        <position position="78"/>
    </location>
</feature>
<gene>
    <name evidence="2" type="ORF">EV420DRAFT_1523920</name>
</gene>
<feature type="chain" id="PRO_5041262176" evidence="1">
    <location>
        <begin position="21"/>
        <end position="78"/>
    </location>
</feature>